<keyword evidence="10" id="KW-1185">Reference proteome</keyword>
<protein>
    <submittedName>
        <fullName evidence="9">TolC family outer membrane protein</fullName>
    </submittedName>
</protein>
<evidence type="ECO:0000256" key="5">
    <source>
        <dbReference type="ARBA" id="ARBA00022692"/>
    </source>
</evidence>
<dbReference type="Gene3D" id="1.20.1600.10">
    <property type="entry name" value="Outer membrane efflux proteins (OEP)"/>
    <property type="match status" value="1"/>
</dbReference>
<organism evidence="9 10">
    <name type="scientific">Massilia solisilvae</name>
    <dbReference type="NCBI Taxonomy" id="1811225"/>
    <lineage>
        <taxon>Bacteria</taxon>
        <taxon>Pseudomonadati</taxon>
        <taxon>Pseudomonadota</taxon>
        <taxon>Betaproteobacteria</taxon>
        <taxon>Burkholderiales</taxon>
        <taxon>Oxalobacteraceae</taxon>
        <taxon>Telluria group</taxon>
        <taxon>Massilia</taxon>
    </lineage>
</organism>
<evidence type="ECO:0000256" key="4">
    <source>
        <dbReference type="ARBA" id="ARBA00022452"/>
    </source>
</evidence>
<dbReference type="PANTHER" id="PTHR30026">
    <property type="entry name" value="OUTER MEMBRANE PROTEIN TOLC"/>
    <property type="match status" value="1"/>
</dbReference>
<accession>A0ABT2BMF2</accession>
<gene>
    <name evidence="9" type="ORF">NX773_13870</name>
</gene>
<evidence type="ECO:0000256" key="6">
    <source>
        <dbReference type="ARBA" id="ARBA00023136"/>
    </source>
</evidence>
<evidence type="ECO:0000313" key="10">
    <source>
        <dbReference type="Proteomes" id="UP001205861"/>
    </source>
</evidence>
<dbReference type="Pfam" id="PF02321">
    <property type="entry name" value="OEP"/>
    <property type="match status" value="2"/>
</dbReference>
<dbReference type="InterPro" id="IPR003423">
    <property type="entry name" value="OMP_efflux"/>
</dbReference>
<dbReference type="Proteomes" id="UP001205861">
    <property type="component" value="Unassembled WGS sequence"/>
</dbReference>
<feature type="signal peptide" evidence="8">
    <location>
        <begin position="1"/>
        <end position="21"/>
    </location>
</feature>
<evidence type="ECO:0000256" key="7">
    <source>
        <dbReference type="ARBA" id="ARBA00023237"/>
    </source>
</evidence>
<sequence length="453" mass="48865">MQKPLIAVLLAGAFFSLEAQATDLIQVYQQALANDATFASARAAVAAGREKTTQGRAGLLPTIAASGSVTKNDTNVAPWNLGAPNVLKDGTVDGLVTEKTSNLRTDVWSVSLTQPLFRWDRWETYQQGKLAAAIAEAQFAQARQDLITRVAQAYFDVLGAQDTLESVRAQKAAVTEQLASAKRNFEVGTQTITDTHEAQAAYDLTVAQEFAAVNDLDNKRNALQAIIGTVPGDLAPLRQGVTLTAPQPLTIDNWISSAENQNPLVQVQQLNVESSKHEISRRRAGHYPTLDLVASSTHQKVDGQTQNSATTKNNAIGVQWSIPLFNGFAVTSQVRESIALEDKARNDLEATRRNAALQARQAYLGVNSGLAQVKALEAAEISSQSALESNKLGYQVGVRINIDVLNAQKQLYSTRTDLAKARYNTIVNGLKLKSAAGTLREEDLAPVNGLLQH</sequence>
<reference evidence="9 10" key="1">
    <citation type="submission" date="2022-08" db="EMBL/GenBank/DDBJ databases">
        <title>Reclassification of Massilia species as members of the genera Telluria, Duganella, Pseudoduganella, Mokoshia gen. nov. and Zemynaea gen. nov. using orthogonal and non-orthogonal genome-based approaches.</title>
        <authorList>
            <person name="Bowman J.P."/>
        </authorList>
    </citation>
    <scope>NUCLEOTIDE SEQUENCE [LARGE SCALE GENOMIC DNA]</scope>
    <source>
        <strain evidence="9 10">JCM 31607</strain>
    </source>
</reference>
<keyword evidence="4" id="KW-1134">Transmembrane beta strand</keyword>
<keyword evidence="8" id="KW-0732">Signal</keyword>
<dbReference type="RefSeq" id="WP_258856914.1">
    <property type="nucleotide sequence ID" value="NZ_JANUGV010000003.1"/>
</dbReference>
<comment type="subcellular location">
    <subcellularLocation>
        <location evidence="1">Cell outer membrane</location>
    </subcellularLocation>
</comment>
<evidence type="ECO:0000313" key="9">
    <source>
        <dbReference type="EMBL" id="MCS0609255.1"/>
    </source>
</evidence>
<dbReference type="EMBL" id="JANUGV010000003">
    <property type="protein sequence ID" value="MCS0609255.1"/>
    <property type="molecule type" value="Genomic_DNA"/>
</dbReference>
<feature type="chain" id="PRO_5046624834" evidence="8">
    <location>
        <begin position="22"/>
        <end position="453"/>
    </location>
</feature>
<name>A0ABT2BMF2_9BURK</name>
<comment type="similarity">
    <text evidence="2">Belongs to the outer membrane factor (OMF) (TC 1.B.17) family.</text>
</comment>
<keyword evidence="3" id="KW-0813">Transport</keyword>
<evidence type="ECO:0000256" key="2">
    <source>
        <dbReference type="ARBA" id="ARBA00007613"/>
    </source>
</evidence>
<comment type="caution">
    <text evidence="9">The sequence shown here is derived from an EMBL/GenBank/DDBJ whole genome shotgun (WGS) entry which is preliminary data.</text>
</comment>
<dbReference type="InterPro" id="IPR010130">
    <property type="entry name" value="T1SS_OMP_TolC"/>
</dbReference>
<evidence type="ECO:0000256" key="3">
    <source>
        <dbReference type="ARBA" id="ARBA00022448"/>
    </source>
</evidence>
<keyword evidence="6" id="KW-0472">Membrane</keyword>
<dbReference type="SUPFAM" id="SSF56954">
    <property type="entry name" value="Outer membrane efflux proteins (OEP)"/>
    <property type="match status" value="1"/>
</dbReference>
<dbReference type="PANTHER" id="PTHR30026:SF20">
    <property type="entry name" value="OUTER MEMBRANE PROTEIN TOLC"/>
    <property type="match status" value="1"/>
</dbReference>
<keyword evidence="5" id="KW-0812">Transmembrane</keyword>
<evidence type="ECO:0000256" key="1">
    <source>
        <dbReference type="ARBA" id="ARBA00004442"/>
    </source>
</evidence>
<dbReference type="InterPro" id="IPR051906">
    <property type="entry name" value="TolC-like"/>
</dbReference>
<keyword evidence="7" id="KW-0998">Cell outer membrane</keyword>
<dbReference type="NCBIfam" id="TIGR01844">
    <property type="entry name" value="type_I_sec_TolC"/>
    <property type="match status" value="1"/>
</dbReference>
<evidence type="ECO:0000256" key="8">
    <source>
        <dbReference type="SAM" id="SignalP"/>
    </source>
</evidence>
<proteinExistence type="inferred from homology"/>